<proteinExistence type="predicted"/>
<dbReference type="EMBL" id="BARS01003924">
    <property type="protein sequence ID" value="GAF70220.1"/>
    <property type="molecule type" value="Genomic_DNA"/>
</dbReference>
<comment type="caution">
    <text evidence="1">The sequence shown here is derived from an EMBL/GenBank/DDBJ whole genome shotgun (WGS) entry which is preliminary data.</text>
</comment>
<accession>X0T2E4</accession>
<organism evidence="1">
    <name type="scientific">marine sediment metagenome</name>
    <dbReference type="NCBI Taxonomy" id="412755"/>
    <lineage>
        <taxon>unclassified sequences</taxon>
        <taxon>metagenomes</taxon>
        <taxon>ecological metagenomes</taxon>
    </lineage>
</organism>
<sequence>QVENAAVPPTTAQLTALVGAMFIDITRRYQEKGDFTGLLVTELTNPDFPKSVTLQDFYKFIGKFEIFDGTGDAVPLVQQLLGEITSVTMVIRGVGWSTTLANVLYNSVYQLQKVNDAVAEAYTDMRNSRVIGQLVAATYHSSQRVSGSWAGTQTYDEHVYDAFRWAIKKLRALLDNLTNRPISTAPGIICLCNSQDSWDIMRVINGALGGSGGAARGYNRAALPISSLIEYDQGATDGFTYGKETLSFPGITAGTAYLLVPTYGYVLNKRGLTLETGMGNVLQLSQEDRAWYSVQTDFLRDLLGSSYSAPPTGHESGYGAIVQIVLPTEET</sequence>
<feature type="non-terminal residue" evidence="1">
    <location>
        <position position="1"/>
    </location>
</feature>
<gene>
    <name evidence="1" type="ORF">S01H1_07624</name>
</gene>
<name>X0T2E4_9ZZZZ</name>
<dbReference type="AlphaFoldDB" id="X0T2E4"/>
<reference evidence="1" key="1">
    <citation type="journal article" date="2014" name="Front. Microbiol.">
        <title>High frequency of phylogenetically diverse reductive dehalogenase-homologous genes in deep subseafloor sedimentary metagenomes.</title>
        <authorList>
            <person name="Kawai M."/>
            <person name="Futagami T."/>
            <person name="Toyoda A."/>
            <person name="Takaki Y."/>
            <person name="Nishi S."/>
            <person name="Hori S."/>
            <person name="Arai W."/>
            <person name="Tsubouchi T."/>
            <person name="Morono Y."/>
            <person name="Uchiyama I."/>
            <person name="Ito T."/>
            <person name="Fujiyama A."/>
            <person name="Inagaki F."/>
            <person name="Takami H."/>
        </authorList>
    </citation>
    <scope>NUCLEOTIDE SEQUENCE</scope>
    <source>
        <strain evidence="1">Expedition CK06-06</strain>
    </source>
</reference>
<protein>
    <submittedName>
        <fullName evidence="1">Uncharacterized protein</fullName>
    </submittedName>
</protein>
<evidence type="ECO:0000313" key="1">
    <source>
        <dbReference type="EMBL" id="GAF70220.1"/>
    </source>
</evidence>